<dbReference type="Pfam" id="PF00612">
    <property type="entry name" value="IQ"/>
    <property type="match status" value="1"/>
</dbReference>
<dbReference type="AlphaFoldDB" id="A0A1D1ZH98"/>
<evidence type="ECO:0000313" key="3">
    <source>
        <dbReference type="EMBL" id="JAT66370.1"/>
    </source>
</evidence>
<proteinExistence type="inferred from homology"/>
<comment type="similarity">
    <text evidence="2">Belongs to the IQD family.</text>
</comment>
<protein>
    <submittedName>
        <fullName evidence="3">Protein IQ-DOMAIN 31</fullName>
    </submittedName>
</protein>
<evidence type="ECO:0000256" key="1">
    <source>
        <dbReference type="ARBA" id="ARBA00022860"/>
    </source>
</evidence>
<dbReference type="PROSITE" id="PS50096">
    <property type="entry name" value="IQ"/>
    <property type="match status" value="1"/>
</dbReference>
<keyword evidence="1" id="KW-0112">Calmodulin-binding</keyword>
<reference evidence="3" key="1">
    <citation type="submission" date="2015-07" db="EMBL/GenBank/DDBJ databases">
        <title>Transcriptome Assembly of Anthurium amnicola.</title>
        <authorList>
            <person name="Suzuki J."/>
        </authorList>
    </citation>
    <scope>NUCLEOTIDE SEQUENCE</scope>
</reference>
<dbReference type="PANTHER" id="PTHR32295">
    <property type="entry name" value="IQ-DOMAIN 5-RELATED"/>
    <property type="match status" value="1"/>
</dbReference>
<sequence>MGILGKWLKVLVGLKKREMSKLLEADVCKNVASSQFPRRRKKIVETDNDLLEEESTAGSSLLTSDAKFQSSLNSAAMPVTPPPLQVSSQSELDMKEDWAATVIQTVFRALLARRALRALKGLVRL</sequence>
<name>A0A1D1ZH98_9ARAE</name>
<dbReference type="EMBL" id="GDJX01001566">
    <property type="protein sequence ID" value="JAT66370.1"/>
    <property type="molecule type" value="Transcribed_RNA"/>
</dbReference>
<dbReference type="GO" id="GO:0005516">
    <property type="term" value="F:calmodulin binding"/>
    <property type="evidence" value="ECO:0007669"/>
    <property type="project" value="UniProtKB-KW"/>
</dbReference>
<dbReference type="InterPro" id="IPR000048">
    <property type="entry name" value="IQ_motif_EF-hand-BS"/>
</dbReference>
<feature type="non-terminal residue" evidence="3">
    <location>
        <position position="125"/>
    </location>
</feature>
<accession>A0A1D1ZH98</accession>
<organism evidence="3">
    <name type="scientific">Anthurium amnicola</name>
    <dbReference type="NCBI Taxonomy" id="1678845"/>
    <lineage>
        <taxon>Eukaryota</taxon>
        <taxon>Viridiplantae</taxon>
        <taxon>Streptophyta</taxon>
        <taxon>Embryophyta</taxon>
        <taxon>Tracheophyta</taxon>
        <taxon>Spermatophyta</taxon>
        <taxon>Magnoliopsida</taxon>
        <taxon>Liliopsida</taxon>
        <taxon>Araceae</taxon>
        <taxon>Pothoideae</taxon>
        <taxon>Potheae</taxon>
        <taxon>Anthurium</taxon>
    </lineage>
</organism>
<gene>
    <name evidence="3" type="primary">IQD31_20</name>
    <name evidence="3" type="ORF">g.60475</name>
</gene>
<dbReference type="PANTHER" id="PTHR32295:SF123">
    <property type="entry name" value="PROTEIN IQ-DOMAIN 5"/>
    <property type="match status" value="1"/>
</dbReference>
<evidence type="ECO:0000256" key="2">
    <source>
        <dbReference type="ARBA" id="ARBA00024341"/>
    </source>
</evidence>